<feature type="transmembrane region" description="Helical" evidence="5">
    <location>
        <begin position="196"/>
        <end position="217"/>
    </location>
</feature>
<dbReference type="GO" id="GO:0030026">
    <property type="term" value="P:intracellular manganese ion homeostasis"/>
    <property type="evidence" value="ECO:0007669"/>
    <property type="project" value="InterPro"/>
</dbReference>
<evidence type="ECO:0000313" key="6">
    <source>
        <dbReference type="EMBL" id="QEG37634.1"/>
    </source>
</evidence>
<keyword evidence="7" id="KW-1185">Reference proteome</keyword>
<dbReference type="Pfam" id="PF01988">
    <property type="entry name" value="VIT1"/>
    <property type="match status" value="1"/>
</dbReference>
<gene>
    <name evidence="6" type="ORF">Pr1d_49800</name>
</gene>
<accession>A0A5B9QFG4</accession>
<organism evidence="6 7">
    <name type="scientific">Bythopirellula goksoeyrii</name>
    <dbReference type="NCBI Taxonomy" id="1400387"/>
    <lineage>
        <taxon>Bacteria</taxon>
        <taxon>Pseudomonadati</taxon>
        <taxon>Planctomycetota</taxon>
        <taxon>Planctomycetia</taxon>
        <taxon>Pirellulales</taxon>
        <taxon>Lacipirellulaceae</taxon>
        <taxon>Bythopirellula</taxon>
    </lineage>
</organism>
<dbReference type="InterPro" id="IPR008217">
    <property type="entry name" value="Ccc1_fam"/>
</dbReference>
<evidence type="ECO:0000256" key="5">
    <source>
        <dbReference type="SAM" id="Phobius"/>
    </source>
</evidence>
<proteinExistence type="predicted"/>
<evidence type="ECO:0000256" key="1">
    <source>
        <dbReference type="ARBA" id="ARBA00004127"/>
    </source>
</evidence>
<keyword evidence="2 5" id="KW-0812">Transmembrane</keyword>
<evidence type="ECO:0000256" key="2">
    <source>
        <dbReference type="ARBA" id="ARBA00022692"/>
    </source>
</evidence>
<dbReference type="GO" id="GO:0005384">
    <property type="term" value="F:manganese ion transmembrane transporter activity"/>
    <property type="evidence" value="ECO:0007669"/>
    <property type="project" value="InterPro"/>
</dbReference>
<evidence type="ECO:0000313" key="7">
    <source>
        <dbReference type="Proteomes" id="UP000323917"/>
    </source>
</evidence>
<feature type="transmembrane region" description="Helical" evidence="5">
    <location>
        <begin position="162"/>
        <end position="184"/>
    </location>
</feature>
<dbReference type="PANTHER" id="PTHR31851">
    <property type="entry name" value="FE(2+)/MN(2+) TRANSPORTER PCL1"/>
    <property type="match status" value="1"/>
</dbReference>
<dbReference type="RefSeq" id="WP_148075837.1">
    <property type="nucleotide sequence ID" value="NZ_CP042913.1"/>
</dbReference>
<dbReference type="OrthoDB" id="9781619at2"/>
<feature type="transmembrane region" description="Helical" evidence="5">
    <location>
        <begin position="229"/>
        <end position="251"/>
    </location>
</feature>
<name>A0A5B9QFG4_9BACT</name>
<sequence length="252" mass="27588">MKQSLSQQHVESHLPAEIRRRLTEGVRPSYLRDFVYGAIDGAVTTFAVVSGVAGAGLSSSVVIILGIANLIGDGFSMAASNYLGIRAERELQERVRRTEKLHIENYPEGERAEIREIFRQKGFTGEDLDRAVEIITSDVNQWIDTMLTDEHGLALEGPDPRIAAATTFVAFITVGFIPLLSFVWQWLLLDTIDNPYLWSTLLTSVAFFGVGAAKSWFIQRPWYREGLITLAIGGTAAGLAYLAGDLIGGALG</sequence>
<keyword evidence="4 5" id="KW-0472">Membrane</keyword>
<dbReference type="AlphaFoldDB" id="A0A5B9QFG4"/>
<reference evidence="6 7" key="1">
    <citation type="submission" date="2019-08" db="EMBL/GenBank/DDBJ databases">
        <title>Deep-cultivation of Planctomycetes and their phenomic and genomic characterization uncovers novel biology.</title>
        <authorList>
            <person name="Wiegand S."/>
            <person name="Jogler M."/>
            <person name="Boedeker C."/>
            <person name="Pinto D."/>
            <person name="Vollmers J."/>
            <person name="Rivas-Marin E."/>
            <person name="Kohn T."/>
            <person name="Peeters S.H."/>
            <person name="Heuer A."/>
            <person name="Rast P."/>
            <person name="Oberbeckmann S."/>
            <person name="Bunk B."/>
            <person name="Jeske O."/>
            <person name="Meyerdierks A."/>
            <person name="Storesund J.E."/>
            <person name="Kallscheuer N."/>
            <person name="Luecker S."/>
            <person name="Lage O.M."/>
            <person name="Pohl T."/>
            <person name="Merkel B.J."/>
            <person name="Hornburger P."/>
            <person name="Mueller R.-W."/>
            <person name="Bruemmer F."/>
            <person name="Labrenz M."/>
            <person name="Spormann A.M."/>
            <person name="Op den Camp H."/>
            <person name="Overmann J."/>
            <person name="Amann R."/>
            <person name="Jetten M.S.M."/>
            <person name="Mascher T."/>
            <person name="Medema M.H."/>
            <person name="Devos D.P."/>
            <person name="Kaster A.-K."/>
            <person name="Ovreas L."/>
            <person name="Rohde M."/>
            <person name="Galperin M.Y."/>
            <person name="Jogler C."/>
        </authorList>
    </citation>
    <scope>NUCLEOTIDE SEQUENCE [LARGE SCALE GENOMIC DNA]</scope>
    <source>
        <strain evidence="6 7">Pr1d</strain>
    </source>
</reference>
<dbReference type="EMBL" id="CP042913">
    <property type="protein sequence ID" value="QEG37634.1"/>
    <property type="molecule type" value="Genomic_DNA"/>
</dbReference>
<protein>
    <submittedName>
        <fullName evidence="6">VIT family protein</fullName>
    </submittedName>
</protein>
<dbReference type="GO" id="GO:0012505">
    <property type="term" value="C:endomembrane system"/>
    <property type="evidence" value="ECO:0007669"/>
    <property type="project" value="UniProtKB-SubCell"/>
</dbReference>
<dbReference type="KEGG" id="bgok:Pr1d_49800"/>
<keyword evidence="3 5" id="KW-1133">Transmembrane helix</keyword>
<evidence type="ECO:0000256" key="3">
    <source>
        <dbReference type="ARBA" id="ARBA00022989"/>
    </source>
</evidence>
<comment type="subcellular location">
    <subcellularLocation>
        <location evidence="1">Endomembrane system</location>
        <topology evidence="1">Multi-pass membrane protein</topology>
    </subcellularLocation>
</comment>
<dbReference type="Proteomes" id="UP000323917">
    <property type="component" value="Chromosome"/>
</dbReference>
<evidence type="ECO:0000256" key="4">
    <source>
        <dbReference type="ARBA" id="ARBA00023136"/>
    </source>
</evidence>